<keyword evidence="6" id="KW-1185">Reference proteome</keyword>
<sequence length="351" mass="39774">MREEEVASVAAKPSLAGLGSPSLLSCALPLVFGSPLCFSYNSPLYCHQTWMYVLISELKLTCVYKILEMDTYRYHGHSMSDPGRTYRTCDEISNERQERDPIERVRKLLLAHDIASEKELKVLQRLIDVQKAKACASKDDPLELCSPVTKVTLVAEGQNLFDDLAEDILGGSRLGNKFCDSSKSQVLRSSSIDKERANDVAEYQSCGMLCVACFSSLLLVVCILFDANQCSFNYFRSYMLIENATCCSRDQPSTSNIQPSSFTAPPPFVQEYPHTSIQEQHDPNYATDPEQERRDRFHKFILHKKLEEALKVEVGETLERSCHGKEIIKEEYNFILKQLDKAVIIEEEEVV</sequence>
<dbReference type="InterPro" id="IPR001017">
    <property type="entry name" value="DH_E1"/>
</dbReference>
<evidence type="ECO:0000256" key="3">
    <source>
        <dbReference type="ARBA" id="ARBA00023052"/>
    </source>
</evidence>
<dbReference type="STRING" id="3818.A0A445AU64"/>
<dbReference type="GO" id="GO:0006086">
    <property type="term" value="P:pyruvate decarboxylation to acetyl-CoA"/>
    <property type="evidence" value="ECO:0007669"/>
    <property type="project" value="TreeGrafter"/>
</dbReference>
<organism evidence="5 6">
    <name type="scientific">Arachis hypogaea</name>
    <name type="common">Peanut</name>
    <dbReference type="NCBI Taxonomy" id="3818"/>
    <lineage>
        <taxon>Eukaryota</taxon>
        <taxon>Viridiplantae</taxon>
        <taxon>Streptophyta</taxon>
        <taxon>Embryophyta</taxon>
        <taxon>Tracheophyta</taxon>
        <taxon>Spermatophyta</taxon>
        <taxon>Magnoliopsida</taxon>
        <taxon>eudicotyledons</taxon>
        <taxon>Gunneridae</taxon>
        <taxon>Pentapetalae</taxon>
        <taxon>rosids</taxon>
        <taxon>fabids</taxon>
        <taxon>Fabales</taxon>
        <taxon>Fabaceae</taxon>
        <taxon>Papilionoideae</taxon>
        <taxon>50 kb inversion clade</taxon>
        <taxon>dalbergioids sensu lato</taxon>
        <taxon>Dalbergieae</taxon>
        <taxon>Pterocarpus clade</taxon>
        <taxon>Arachis</taxon>
    </lineage>
</organism>
<proteinExistence type="predicted"/>
<evidence type="ECO:0000313" key="6">
    <source>
        <dbReference type="Proteomes" id="UP000289738"/>
    </source>
</evidence>
<dbReference type="PANTHER" id="PTHR11516:SF60">
    <property type="entry name" value="PYRUVATE DEHYDROGENASE E1 COMPONENT SUBUNIT ALPHA"/>
    <property type="match status" value="1"/>
</dbReference>
<dbReference type="InterPro" id="IPR029061">
    <property type="entry name" value="THDP-binding"/>
</dbReference>
<dbReference type="AlphaFoldDB" id="A0A445AU64"/>
<dbReference type="Proteomes" id="UP000289738">
    <property type="component" value="Chromosome B01"/>
</dbReference>
<feature type="domain" description="Dehydrogenase E1 component" evidence="4">
    <location>
        <begin position="66"/>
        <end position="127"/>
    </location>
</feature>
<gene>
    <name evidence="5" type="ORF">Ahy_B01g054704</name>
</gene>
<evidence type="ECO:0000256" key="2">
    <source>
        <dbReference type="ARBA" id="ARBA00023002"/>
    </source>
</evidence>
<evidence type="ECO:0000259" key="4">
    <source>
        <dbReference type="Pfam" id="PF00676"/>
    </source>
</evidence>
<dbReference type="PANTHER" id="PTHR11516">
    <property type="entry name" value="PYRUVATE DEHYDROGENASE E1 COMPONENT, ALPHA SUBUNIT BACTERIAL AND ORGANELLAR"/>
    <property type="match status" value="1"/>
</dbReference>
<keyword evidence="3" id="KW-0786">Thiamine pyrophosphate</keyword>
<dbReference type="Pfam" id="PF00676">
    <property type="entry name" value="E1_dh"/>
    <property type="match status" value="1"/>
</dbReference>
<dbReference type="InterPro" id="IPR050642">
    <property type="entry name" value="PDH_E1_Alpha_Subunit"/>
</dbReference>
<reference evidence="5 6" key="1">
    <citation type="submission" date="2019-01" db="EMBL/GenBank/DDBJ databases">
        <title>Sequencing of cultivated peanut Arachis hypogaea provides insights into genome evolution and oil improvement.</title>
        <authorList>
            <person name="Chen X."/>
        </authorList>
    </citation>
    <scope>NUCLEOTIDE SEQUENCE [LARGE SCALE GENOMIC DNA]</scope>
    <source>
        <strain evidence="6">cv. Fuhuasheng</strain>
        <tissue evidence="5">Leaves</tissue>
    </source>
</reference>
<keyword evidence="2" id="KW-0560">Oxidoreductase</keyword>
<dbReference type="PROSITE" id="PS51257">
    <property type="entry name" value="PROKAR_LIPOPROTEIN"/>
    <property type="match status" value="1"/>
</dbReference>
<dbReference type="SUPFAM" id="SSF52518">
    <property type="entry name" value="Thiamin diphosphate-binding fold (THDP-binding)"/>
    <property type="match status" value="1"/>
</dbReference>
<protein>
    <recommendedName>
        <fullName evidence="4">Dehydrogenase E1 component domain-containing protein</fullName>
    </recommendedName>
</protein>
<accession>A0A445AU64</accession>
<evidence type="ECO:0000256" key="1">
    <source>
        <dbReference type="ARBA" id="ARBA00001964"/>
    </source>
</evidence>
<evidence type="ECO:0000313" key="5">
    <source>
        <dbReference type="EMBL" id="RYR29978.1"/>
    </source>
</evidence>
<dbReference type="EMBL" id="SDMP01000011">
    <property type="protein sequence ID" value="RYR29978.1"/>
    <property type="molecule type" value="Genomic_DNA"/>
</dbReference>
<dbReference type="Gene3D" id="3.40.50.970">
    <property type="match status" value="1"/>
</dbReference>
<name>A0A445AU64_ARAHY</name>
<dbReference type="GO" id="GO:0004739">
    <property type="term" value="F:pyruvate dehydrogenase (acetyl-transferring) activity"/>
    <property type="evidence" value="ECO:0007669"/>
    <property type="project" value="TreeGrafter"/>
</dbReference>
<comment type="caution">
    <text evidence="5">The sequence shown here is derived from an EMBL/GenBank/DDBJ whole genome shotgun (WGS) entry which is preliminary data.</text>
</comment>
<comment type="cofactor">
    <cofactor evidence="1">
        <name>thiamine diphosphate</name>
        <dbReference type="ChEBI" id="CHEBI:58937"/>
    </cofactor>
</comment>